<dbReference type="AlphaFoldDB" id="A0A5B7J354"/>
<keyword evidence="3" id="KW-1185">Reference proteome</keyword>
<dbReference type="EMBL" id="VSRR010079857">
    <property type="protein sequence ID" value="MPC89089.1"/>
    <property type="molecule type" value="Genomic_DNA"/>
</dbReference>
<evidence type="ECO:0000313" key="3">
    <source>
        <dbReference type="Proteomes" id="UP000324222"/>
    </source>
</evidence>
<sequence>MGDVKHWKQLGGQMQAEGRQNATRGSEVAGGGKGGLAQPRQRGKEWIEIVLREGLLEDKANEFLVTGFCPVSLRSVCDASLKENAHALT</sequence>
<accession>A0A5B7J354</accession>
<organism evidence="2 3">
    <name type="scientific">Portunus trituberculatus</name>
    <name type="common">Swimming crab</name>
    <name type="synonym">Neptunus trituberculatus</name>
    <dbReference type="NCBI Taxonomy" id="210409"/>
    <lineage>
        <taxon>Eukaryota</taxon>
        <taxon>Metazoa</taxon>
        <taxon>Ecdysozoa</taxon>
        <taxon>Arthropoda</taxon>
        <taxon>Crustacea</taxon>
        <taxon>Multicrustacea</taxon>
        <taxon>Malacostraca</taxon>
        <taxon>Eumalacostraca</taxon>
        <taxon>Eucarida</taxon>
        <taxon>Decapoda</taxon>
        <taxon>Pleocyemata</taxon>
        <taxon>Brachyura</taxon>
        <taxon>Eubrachyura</taxon>
        <taxon>Portunoidea</taxon>
        <taxon>Portunidae</taxon>
        <taxon>Portuninae</taxon>
        <taxon>Portunus</taxon>
    </lineage>
</organism>
<comment type="caution">
    <text evidence="2">The sequence shown here is derived from an EMBL/GenBank/DDBJ whole genome shotgun (WGS) entry which is preliminary data.</text>
</comment>
<evidence type="ECO:0000313" key="2">
    <source>
        <dbReference type="EMBL" id="MPC89089.1"/>
    </source>
</evidence>
<gene>
    <name evidence="2" type="ORF">E2C01_084019</name>
</gene>
<name>A0A5B7J354_PORTR</name>
<dbReference type="Proteomes" id="UP000324222">
    <property type="component" value="Unassembled WGS sequence"/>
</dbReference>
<feature type="region of interest" description="Disordered" evidence="1">
    <location>
        <begin position="1"/>
        <end position="41"/>
    </location>
</feature>
<protein>
    <submittedName>
        <fullName evidence="2">Uncharacterized protein</fullName>
    </submittedName>
</protein>
<evidence type="ECO:0000256" key="1">
    <source>
        <dbReference type="SAM" id="MobiDB-lite"/>
    </source>
</evidence>
<proteinExistence type="predicted"/>
<reference evidence="2 3" key="1">
    <citation type="submission" date="2019-05" db="EMBL/GenBank/DDBJ databases">
        <title>Another draft genome of Portunus trituberculatus and its Hox gene families provides insights of decapod evolution.</title>
        <authorList>
            <person name="Jeong J.-H."/>
            <person name="Song I."/>
            <person name="Kim S."/>
            <person name="Choi T."/>
            <person name="Kim D."/>
            <person name="Ryu S."/>
            <person name="Kim W."/>
        </authorList>
    </citation>
    <scope>NUCLEOTIDE SEQUENCE [LARGE SCALE GENOMIC DNA]</scope>
    <source>
        <tissue evidence="2">Muscle</tissue>
    </source>
</reference>